<evidence type="ECO:0000256" key="1">
    <source>
        <dbReference type="SAM" id="MobiDB-lite"/>
    </source>
</evidence>
<dbReference type="EMBL" id="KV878354">
    <property type="protein sequence ID" value="OJJ43155.1"/>
    <property type="molecule type" value="Genomic_DNA"/>
</dbReference>
<evidence type="ECO:0000313" key="2">
    <source>
        <dbReference type="EMBL" id="OJJ43155.1"/>
    </source>
</evidence>
<accession>A0A1L9S7L1</accession>
<dbReference type="GeneID" id="34610582"/>
<reference evidence="3" key="1">
    <citation type="journal article" date="2017" name="Genome Biol.">
        <title>Comparative genomics reveals high biological diversity and specific adaptations in the industrially and medically important fungal genus Aspergillus.</title>
        <authorList>
            <person name="de Vries R.P."/>
            <person name="Riley R."/>
            <person name="Wiebenga A."/>
            <person name="Aguilar-Osorio G."/>
            <person name="Amillis S."/>
            <person name="Uchima C.A."/>
            <person name="Anderluh G."/>
            <person name="Asadollahi M."/>
            <person name="Askin M."/>
            <person name="Barry K."/>
            <person name="Battaglia E."/>
            <person name="Bayram O."/>
            <person name="Benocci T."/>
            <person name="Braus-Stromeyer S.A."/>
            <person name="Caldana C."/>
            <person name="Canovas D."/>
            <person name="Cerqueira G.C."/>
            <person name="Chen F."/>
            <person name="Chen W."/>
            <person name="Choi C."/>
            <person name="Clum A."/>
            <person name="Dos Santos R.A."/>
            <person name="Damasio A.R."/>
            <person name="Diallinas G."/>
            <person name="Emri T."/>
            <person name="Fekete E."/>
            <person name="Flipphi M."/>
            <person name="Freyberg S."/>
            <person name="Gallo A."/>
            <person name="Gournas C."/>
            <person name="Habgood R."/>
            <person name="Hainaut M."/>
            <person name="Harispe M.L."/>
            <person name="Henrissat B."/>
            <person name="Hilden K.S."/>
            <person name="Hope R."/>
            <person name="Hossain A."/>
            <person name="Karabika E."/>
            <person name="Karaffa L."/>
            <person name="Karanyi Z."/>
            <person name="Krasevec N."/>
            <person name="Kuo A."/>
            <person name="Kusch H."/>
            <person name="LaButti K."/>
            <person name="Lagendijk E.L."/>
            <person name="Lapidus A."/>
            <person name="Levasseur A."/>
            <person name="Lindquist E."/>
            <person name="Lipzen A."/>
            <person name="Logrieco A.F."/>
            <person name="MacCabe A."/>
            <person name="Maekelae M.R."/>
            <person name="Malavazi I."/>
            <person name="Melin P."/>
            <person name="Meyer V."/>
            <person name="Mielnichuk N."/>
            <person name="Miskei M."/>
            <person name="Molnar A.P."/>
            <person name="Mule G."/>
            <person name="Ngan C.Y."/>
            <person name="Orejas M."/>
            <person name="Orosz E."/>
            <person name="Ouedraogo J.P."/>
            <person name="Overkamp K.M."/>
            <person name="Park H.-S."/>
            <person name="Perrone G."/>
            <person name="Piumi F."/>
            <person name="Punt P.J."/>
            <person name="Ram A.F."/>
            <person name="Ramon A."/>
            <person name="Rauscher S."/>
            <person name="Record E."/>
            <person name="Riano-Pachon D.M."/>
            <person name="Robert V."/>
            <person name="Roehrig J."/>
            <person name="Ruller R."/>
            <person name="Salamov A."/>
            <person name="Salih N.S."/>
            <person name="Samson R.A."/>
            <person name="Sandor E."/>
            <person name="Sanguinetti M."/>
            <person name="Schuetze T."/>
            <person name="Sepcic K."/>
            <person name="Shelest E."/>
            <person name="Sherlock G."/>
            <person name="Sophianopoulou V."/>
            <person name="Squina F.M."/>
            <person name="Sun H."/>
            <person name="Susca A."/>
            <person name="Todd R.B."/>
            <person name="Tsang A."/>
            <person name="Unkles S.E."/>
            <person name="van de Wiele N."/>
            <person name="van Rossen-Uffink D."/>
            <person name="Oliveira J.V."/>
            <person name="Vesth T.C."/>
            <person name="Visser J."/>
            <person name="Yu J.-H."/>
            <person name="Zhou M."/>
            <person name="Andersen M.R."/>
            <person name="Archer D.B."/>
            <person name="Baker S.E."/>
            <person name="Benoit I."/>
            <person name="Brakhage A.A."/>
            <person name="Braus G.H."/>
            <person name="Fischer R."/>
            <person name="Frisvad J.C."/>
            <person name="Goldman G.H."/>
            <person name="Houbraken J."/>
            <person name="Oakley B."/>
            <person name="Pocsi I."/>
            <person name="Scazzocchio C."/>
            <person name="Seiboth B."/>
            <person name="vanKuyk P.A."/>
            <person name="Wortman J."/>
            <person name="Dyer P.S."/>
            <person name="Grigoriev I.V."/>
        </authorList>
    </citation>
    <scope>NUCLEOTIDE SEQUENCE [LARGE SCALE GENOMIC DNA]</scope>
    <source>
        <strain evidence="3">CBS 506.65</strain>
    </source>
</reference>
<dbReference type="Proteomes" id="UP000184188">
    <property type="component" value="Unassembled WGS sequence"/>
</dbReference>
<evidence type="ECO:0000313" key="3">
    <source>
        <dbReference type="Proteomes" id="UP000184188"/>
    </source>
</evidence>
<protein>
    <submittedName>
        <fullName evidence="2">Uncharacterized protein</fullName>
    </submittedName>
</protein>
<dbReference type="RefSeq" id="XP_022577665.1">
    <property type="nucleotide sequence ID" value="XM_022724117.1"/>
</dbReference>
<dbReference type="VEuPathDB" id="FungiDB:ASPZODRAFT_136712"/>
<dbReference type="AlphaFoldDB" id="A0A1L9S7L1"/>
<feature type="region of interest" description="Disordered" evidence="1">
    <location>
        <begin position="43"/>
        <end position="63"/>
    </location>
</feature>
<gene>
    <name evidence="2" type="ORF">ASPZODRAFT_136712</name>
</gene>
<sequence>MGWAQGSRRGLSSPENRLLSPLLYLIPFYPILSPSPRRCLLARGEAHAPPTSSKTTTTDHSDWPDTAAISTPCHLLGICCLRQAFLVSSPLLLMPFLPDCGSAAKNFPADGG</sequence>
<organism evidence="2 3">
    <name type="scientific">Penicilliopsis zonata CBS 506.65</name>
    <dbReference type="NCBI Taxonomy" id="1073090"/>
    <lineage>
        <taxon>Eukaryota</taxon>
        <taxon>Fungi</taxon>
        <taxon>Dikarya</taxon>
        <taxon>Ascomycota</taxon>
        <taxon>Pezizomycotina</taxon>
        <taxon>Eurotiomycetes</taxon>
        <taxon>Eurotiomycetidae</taxon>
        <taxon>Eurotiales</taxon>
        <taxon>Aspergillaceae</taxon>
        <taxon>Penicilliopsis</taxon>
    </lineage>
</organism>
<feature type="compositionally biased region" description="Low complexity" evidence="1">
    <location>
        <begin position="47"/>
        <end position="56"/>
    </location>
</feature>
<proteinExistence type="predicted"/>
<name>A0A1L9S7L1_9EURO</name>
<keyword evidence="3" id="KW-1185">Reference proteome</keyword>